<evidence type="ECO:0000256" key="6">
    <source>
        <dbReference type="SAM" id="SignalP"/>
    </source>
</evidence>
<keyword evidence="3" id="KW-1003">Cell membrane</keyword>
<dbReference type="GO" id="GO:0015871">
    <property type="term" value="P:choline transport"/>
    <property type="evidence" value="ECO:0007669"/>
    <property type="project" value="TreeGrafter"/>
</dbReference>
<dbReference type="RefSeq" id="WP_068445159.1">
    <property type="nucleotide sequence ID" value="NZ_CP013862.1"/>
</dbReference>
<keyword evidence="6" id="KW-0732">Signal</keyword>
<feature type="compositionally biased region" description="Low complexity" evidence="5">
    <location>
        <begin position="27"/>
        <end position="36"/>
    </location>
</feature>
<protein>
    <submittedName>
        <fullName evidence="8">Glycine/betaine ABC transporter</fullName>
    </submittedName>
</protein>
<dbReference type="OrthoDB" id="9787902at2"/>
<dbReference type="AlphaFoldDB" id="A0A0U4FED8"/>
<dbReference type="EMBL" id="CP013862">
    <property type="protein sequence ID" value="ALX48893.1"/>
    <property type="molecule type" value="Genomic_DNA"/>
</dbReference>
<keyword evidence="9" id="KW-1185">Reference proteome</keyword>
<evidence type="ECO:0000256" key="1">
    <source>
        <dbReference type="ARBA" id="ARBA00004236"/>
    </source>
</evidence>
<dbReference type="CDD" id="cd13639">
    <property type="entry name" value="PBP2_OpuAC_like"/>
    <property type="match status" value="1"/>
</dbReference>
<comment type="subcellular location">
    <subcellularLocation>
        <location evidence="1">Cell membrane</location>
    </subcellularLocation>
</comment>
<evidence type="ECO:0000313" key="8">
    <source>
        <dbReference type="EMBL" id="ALX48893.1"/>
    </source>
</evidence>
<dbReference type="SUPFAM" id="SSF53850">
    <property type="entry name" value="Periplasmic binding protein-like II"/>
    <property type="match status" value="1"/>
</dbReference>
<dbReference type="GO" id="GO:0005275">
    <property type="term" value="F:amine transmembrane transporter activity"/>
    <property type="evidence" value="ECO:0007669"/>
    <property type="project" value="TreeGrafter"/>
</dbReference>
<dbReference type="Proteomes" id="UP000050331">
    <property type="component" value="Chromosome"/>
</dbReference>
<evidence type="ECO:0000256" key="3">
    <source>
        <dbReference type="ARBA" id="ARBA00022475"/>
    </source>
</evidence>
<organism evidence="8 9">
    <name type="scientific">Lentibacillus amyloliquefaciens</name>
    <dbReference type="NCBI Taxonomy" id="1472767"/>
    <lineage>
        <taxon>Bacteria</taxon>
        <taxon>Bacillati</taxon>
        <taxon>Bacillota</taxon>
        <taxon>Bacilli</taxon>
        <taxon>Bacillales</taxon>
        <taxon>Bacillaceae</taxon>
        <taxon>Lentibacillus</taxon>
    </lineage>
</organism>
<dbReference type="PANTHER" id="PTHR47737">
    <property type="entry name" value="GLYCINE BETAINE/PROLINE BETAINE TRANSPORT SYSTEM PERMEASE PROTEIN PROW"/>
    <property type="match status" value="1"/>
</dbReference>
<feature type="chain" id="PRO_5039604653" evidence="6">
    <location>
        <begin position="21"/>
        <end position="303"/>
    </location>
</feature>
<dbReference type="GO" id="GO:0031460">
    <property type="term" value="P:glycine betaine transport"/>
    <property type="evidence" value="ECO:0007669"/>
    <property type="project" value="TreeGrafter"/>
</dbReference>
<dbReference type="Gene3D" id="3.40.190.100">
    <property type="entry name" value="Glycine betaine-binding periplasmic protein, domain 2"/>
    <property type="match status" value="1"/>
</dbReference>
<feature type="domain" description="ABC-type glycine betaine transport system substrate-binding" evidence="7">
    <location>
        <begin position="47"/>
        <end position="292"/>
    </location>
</feature>
<evidence type="ECO:0000259" key="7">
    <source>
        <dbReference type="Pfam" id="PF04069"/>
    </source>
</evidence>
<keyword evidence="2" id="KW-0813">Transport</keyword>
<dbReference type="GO" id="GO:0015226">
    <property type="term" value="F:carnitine transmembrane transporter activity"/>
    <property type="evidence" value="ECO:0007669"/>
    <property type="project" value="TreeGrafter"/>
</dbReference>
<dbReference type="Gene3D" id="3.40.190.10">
    <property type="entry name" value="Periplasmic binding protein-like II"/>
    <property type="match status" value="1"/>
</dbReference>
<evidence type="ECO:0000256" key="4">
    <source>
        <dbReference type="ARBA" id="ARBA00023136"/>
    </source>
</evidence>
<dbReference type="Pfam" id="PF04069">
    <property type="entry name" value="OpuAC"/>
    <property type="match status" value="1"/>
</dbReference>
<dbReference type="KEGG" id="lao:AOX59_09865"/>
<evidence type="ECO:0000256" key="5">
    <source>
        <dbReference type="SAM" id="MobiDB-lite"/>
    </source>
</evidence>
<reference evidence="8 9" key="1">
    <citation type="submission" date="2016-01" db="EMBL/GenBank/DDBJ databases">
        <title>Complete genome sequence of strain Lentibacillus amyloliquefaciens LAM0015T isolated from saline sediment.</title>
        <authorList>
            <person name="Wang J.-L."/>
            <person name="He M.-X."/>
        </authorList>
    </citation>
    <scope>NUCLEOTIDE SEQUENCE [LARGE SCALE GENOMIC DNA]</scope>
    <source>
        <strain evidence="8 9">LAM0015</strain>
    </source>
</reference>
<dbReference type="InterPro" id="IPR007210">
    <property type="entry name" value="ABC_Gly_betaine_transp_sub-bd"/>
</dbReference>
<gene>
    <name evidence="8" type="ORF">AOX59_09865</name>
</gene>
<dbReference type="GO" id="GO:0043190">
    <property type="term" value="C:ATP-binding cassette (ABC) transporter complex"/>
    <property type="evidence" value="ECO:0007669"/>
    <property type="project" value="InterPro"/>
</dbReference>
<dbReference type="PROSITE" id="PS51257">
    <property type="entry name" value="PROKAR_LIPOPROTEIN"/>
    <property type="match status" value="1"/>
</dbReference>
<evidence type="ECO:0000256" key="2">
    <source>
        <dbReference type="ARBA" id="ARBA00022448"/>
    </source>
</evidence>
<sequence>MKFMKSKLIVLGLALIVVLAACGSGSGSEEAGGSSESDNESSESKGTIEMAQINWAENIAVSNMWKVILEEKGYDVNLQLLDMGVIMQSLSTGDLDINLEVWLPIQDKAYLEEYEDEVFFAENAWYDNAKVGLVVPKYLEDINSVEDLNANKEMFDGEITGFDSGAGTMEVTKDDLIPEYNLDYELIPSSEPAMISAIDDAISNEEPIVAPLWSPHRVFSQYDLKYLEDPKNVYGEAEKIYHATRQGFADDFPKVSEWMKNWKMDDDAIGELMVYVNDAEEPIDGARKWVEENQDLIDEWTAE</sequence>
<feature type="region of interest" description="Disordered" evidence="5">
    <location>
        <begin position="27"/>
        <end position="46"/>
    </location>
</feature>
<feature type="signal peptide" evidence="6">
    <location>
        <begin position="1"/>
        <end position="20"/>
    </location>
</feature>
<dbReference type="PANTHER" id="PTHR47737:SF1">
    <property type="entry name" value="GLYCINE BETAINE_PROLINE BETAINE TRANSPORT SYSTEM PERMEASE PROTEIN PROW"/>
    <property type="match status" value="1"/>
</dbReference>
<evidence type="ECO:0000313" key="9">
    <source>
        <dbReference type="Proteomes" id="UP000050331"/>
    </source>
</evidence>
<accession>A0A0U4FED8</accession>
<name>A0A0U4FED8_9BACI</name>
<dbReference type="STRING" id="1472767.AOX59_09865"/>
<keyword evidence="4" id="KW-0472">Membrane</keyword>
<proteinExistence type="predicted"/>